<dbReference type="HOGENOM" id="CLU_022752_0_2_4"/>
<evidence type="ECO:0000313" key="12">
    <source>
        <dbReference type="EMBL" id="ABX35428.1"/>
    </source>
</evidence>
<proteinExistence type="inferred from homology"/>
<dbReference type="PANTHER" id="PTHR43873:SF1">
    <property type="entry name" value="COBYRINATE A,C-DIAMIDE SYNTHASE"/>
    <property type="match status" value="1"/>
</dbReference>
<dbReference type="InterPro" id="IPR011698">
    <property type="entry name" value="GATase_3"/>
</dbReference>
<keyword evidence="4" id="KW-0169">Cobalamin biosynthesis</keyword>
<dbReference type="SUPFAM" id="SSF52317">
    <property type="entry name" value="Class I glutamine amidotransferase-like"/>
    <property type="match status" value="1"/>
</dbReference>
<evidence type="ECO:0000313" key="13">
    <source>
        <dbReference type="Proteomes" id="UP000000784"/>
    </source>
</evidence>
<name>A9BVR5_DELAS</name>
<dbReference type="EMBL" id="CP000884">
    <property type="protein sequence ID" value="ABX35428.1"/>
    <property type="molecule type" value="Genomic_DNA"/>
</dbReference>
<reference evidence="12 13" key="1">
    <citation type="journal article" date="2004" name="Appl. Environ. Microbiol.">
        <title>Mineralization of individual congeners of linear alkylbenzenesulfonate by defined pairs of heterotrophic bacteria.</title>
        <authorList>
            <person name="Schleheck D."/>
            <person name="Knepper T.P."/>
            <person name="Fischer K."/>
            <person name="Cook A.M."/>
        </authorList>
    </citation>
    <scope>NUCLEOTIDE SEQUENCE [LARGE SCALE GENOMIC DNA]</scope>
    <source>
        <strain evidence="13">DSM 14801 / SPH-1</strain>
    </source>
</reference>
<dbReference type="PANTHER" id="PTHR43873">
    <property type="entry name" value="COBYRINATE A,C-DIAMIDE SYNTHASE"/>
    <property type="match status" value="1"/>
</dbReference>
<accession>A9BVR5</accession>
<protein>
    <submittedName>
        <fullName evidence="12">CobB/CobQ domain protein glutamine amidotransferase</fullName>
    </submittedName>
</protein>
<evidence type="ECO:0000256" key="8">
    <source>
        <dbReference type="ARBA" id="ARBA00022842"/>
    </source>
</evidence>
<reference evidence="13" key="2">
    <citation type="submission" date="2007-11" db="EMBL/GenBank/DDBJ databases">
        <title>Complete sequence of Delftia acidovorans DSM 14801 / SPH-1.</title>
        <authorList>
            <person name="Copeland A."/>
            <person name="Lucas S."/>
            <person name="Lapidus A."/>
            <person name="Barry K."/>
            <person name="Glavina del Rio T."/>
            <person name="Dalin E."/>
            <person name="Tice H."/>
            <person name="Pitluck S."/>
            <person name="Lowry S."/>
            <person name="Clum A."/>
            <person name="Schmutz J."/>
            <person name="Larimer F."/>
            <person name="Land M."/>
            <person name="Hauser L."/>
            <person name="Kyrpides N."/>
            <person name="Kim E."/>
            <person name="Schleheck D."/>
            <person name="Richardson P."/>
        </authorList>
    </citation>
    <scope>NUCLEOTIDE SEQUENCE [LARGE SCALE GENOMIC DNA]</scope>
    <source>
        <strain evidence="13">DSM 14801 / SPH-1</strain>
    </source>
</reference>
<evidence type="ECO:0000256" key="7">
    <source>
        <dbReference type="ARBA" id="ARBA00022840"/>
    </source>
</evidence>
<evidence type="ECO:0000256" key="6">
    <source>
        <dbReference type="ARBA" id="ARBA00022741"/>
    </source>
</evidence>
<dbReference type="PROSITE" id="PS51274">
    <property type="entry name" value="GATASE_COBBQ"/>
    <property type="match status" value="1"/>
</dbReference>
<comment type="similarity">
    <text evidence="3">Belongs to the CobB/CobQ family. CobQ subfamily.</text>
</comment>
<dbReference type="eggNOG" id="COG1797">
    <property type="taxonomic scope" value="Bacteria"/>
</dbReference>
<evidence type="ECO:0000256" key="1">
    <source>
        <dbReference type="ARBA" id="ARBA00001946"/>
    </source>
</evidence>
<dbReference type="Pfam" id="PF01656">
    <property type="entry name" value="CbiA"/>
    <property type="match status" value="1"/>
</dbReference>
<evidence type="ECO:0000256" key="4">
    <source>
        <dbReference type="ARBA" id="ARBA00022573"/>
    </source>
</evidence>
<dbReference type="Gene3D" id="3.40.50.880">
    <property type="match status" value="1"/>
</dbReference>
<dbReference type="Gene3D" id="3.40.50.300">
    <property type="entry name" value="P-loop containing nucleotide triphosphate hydrolases"/>
    <property type="match status" value="2"/>
</dbReference>
<feature type="domain" description="CobB/CobQ-like glutamine amidotransferase" evidence="11">
    <location>
        <begin position="310"/>
        <end position="494"/>
    </location>
</feature>
<comment type="cofactor">
    <cofactor evidence="1">
        <name>Mg(2+)</name>
        <dbReference type="ChEBI" id="CHEBI:18420"/>
    </cofactor>
</comment>
<keyword evidence="6" id="KW-0547">Nucleotide-binding</keyword>
<keyword evidence="9 12" id="KW-0315">Glutamine amidotransferase</keyword>
<keyword evidence="5" id="KW-0436">Ligase</keyword>
<evidence type="ECO:0000259" key="10">
    <source>
        <dbReference type="Pfam" id="PF01656"/>
    </source>
</evidence>
<keyword evidence="13" id="KW-1185">Reference proteome</keyword>
<evidence type="ECO:0000256" key="9">
    <source>
        <dbReference type="ARBA" id="ARBA00022962"/>
    </source>
</evidence>
<evidence type="ECO:0000256" key="5">
    <source>
        <dbReference type="ARBA" id="ARBA00022598"/>
    </source>
</evidence>
<dbReference type="NCBIfam" id="NF002204">
    <property type="entry name" value="PRK01077.1"/>
    <property type="match status" value="1"/>
</dbReference>
<keyword evidence="7" id="KW-0067">ATP-binding</keyword>
<dbReference type="GO" id="GO:0009236">
    <property type="term" value="P:cobalamin biosynthetic process"/>
    <property type="evidence" value="ECO:0007669"/>
    <property type="project" value="UniProtKB-KW"/>
</dbReference>
<dbReference type="InterPro" id="IPR004484">
    <property type="entry name" value="CbiA/CobB_synth"/>
</dbReference>
<dbReference type="InterPro" id="IPR027417">
    <property type="entry name" value="P-loop_NTPase"/>
</dbReference>
<keyword evidence="8" id="KW-0460">Magnesium</keyword>
<dbReference type="GO" id="GO:0042242">
    <property type="term" value="F:cobyrinic acid a,c-diamide synthase activity"/>
    <property type="evidence" value="ECO:0007669"/>
    <property type="project" value="InterPro"/>
</dbReference>
<gene>
    <name evidence="12" type="ordered locus">Daci_2790</name>
</gene>
<evidence type="ECO:0000256" key="3">
    <source>
        <dbReference type="ARBA" id="ARBA00006205"/>
    </source>
</evidence>
<evidence type="ECO:0000256" key="2">
    <source>
        <dbReference type="ARBA" id="ARBA00004953"/>
    </source>
</evidence>
<dbReference type="SUPFAM" id="SSF52540">
    <property type="entry name" value="P-loop containing nucleoside triphosphate hydrolases"/>
    <property type="match status" value="1"/>
</dbReference>
<dbReference type="InterPro" id="IPR029062">
    <property type="entry name" value="Class_I_gatase-like"/>
</dbReference>
<evidence type="ECO:0000259" key="11">
    <source>
        <dbReference type="Pfam" id="PF07685"/>
    </source>
</evidence>
<dbReference type="KEGG" id="dac:Daci_2790"/>
<dbReference type="GO" id="GO:0016740">
    <property type="term" value="F:transferase activity"/>
    <property type="evidence" value="ECO:0007669"/>
    <property type="project" value="UniProtKB-KW"/>
</dbReference>
<dbReference type="GO" id="GO:0005524">
    <property type="term" value="F:ATP binding"/>
    <property type="evidence" value="ECO:0007669"/>
    <property type="project" value="UniProtKB-KW"/>
</dbReference>
<dbReference type="AlphaFoldDB" id="A9BVR5"/>
<keyword evidence="12" id="KW-0808">Transferase</keyword>
<dbReference type="Pfam" id="PF07685">
    <property type="entry name" value="GATase_3"/>
    <property type="match status" value="1"/>
</dbReference>
<dbReference type="STRING" id="398578.Daci_2790"/>
<comment type="pathway">
    <text evidence="2">Cofactor biosynthesis; adenosylcobalamin biosynthesis.</text>
</comment>
<dbReference type="Proteomes" id="UP000000784">
    <property type="component" value="Chromosome"/>
</dbReference>
<feature type="domain" description="CobQ/CobB/MinD/ParA nucleotide binding" evidence="10">
    <location>
        <begin position="62"/>
        <end position="218"/>
    </location>
</feature>
<sequence length="512" mass="54596">MRKHWLRARRGRGAGTVRIRRGCALQCAALAERPVQGSVARSKQIHMNIDLGRGGARCPALLITSTASGQGKTTLTAALARLHARQGRRVRVFKCGPDFLDPHWHELASGAPVHSVDLWMTGEADMRARLHAAACEADLILVEGVMGLFDGTPCAADVAERLGLPVLAVIDASGMAGTFGALAHGLQHYRPGLRWAGLLANRVGSAHHADLLRAGLREPSLWLGALARVQGAGATSLLPERHLGLVAAHELDDALQRLDVAADALLATPLGQLPWQAEAGQGASWQDWSVDFEPCPEPAEAVQPWLAGRTVAVARDAAFSFIYQANLDCLRSMGARIAFFSPLAAERLPQCDALWLPGGYPELHLDALAAHAALRGDIAAHVAAGRPVWAECGGMLALCERLTDTAGRTTDLWGLLPGHARMQPRLAGLGMQQLPTPWGLLRGHTFHYSRLDTSMAEAGRSSRPGQAPQPDRGEALYRQGSVHASYFHAWFASQPRAVAALLGADIPAGQAS</sequence>
<organism evidence="12 13">
    <name type="scientific">Delftia acidovorans (strain DSM 14801 / SPH-1)</name>
    <dbReference type="NCBI Taxonomy" id="398578"/>
    <lineage>
        <taxon>Bacteria</taxon>
        <taxon>Pseudomonadati</taxon>
        <taxon>Pseudomonadota</taxon>
        <taxon>Betaproteobacteria</taxon>
        <taxon>Burkholderiales</taxon>
        <taxon>Comamonadaceae</taxon>
        <taxon>Delftia</taxon>
    </lineage>
</organism>
<dbReference type="InterPro" id="IPR002586">
    <property type="entry name" value="CobQ/CobB/MinD/ParA_Nub-bd_dom"/>
</dbReference>